<gene>
    <name evidence="14" type="ORF">SAMN05444277_10427</name>
</gene>
<dbReference type="EC" id="2.4.1.25" evidence="4"/>
<organism evidence="14 15">
    <name type="scientific">Parafilimonas terrae</name>
    <dbReference type="NCBI Taxonomy" id="1465490"/>
    <lineage>
        <taxon>Bacteria</taxon>
        <taxon>Pseudomonadati</taxon>
        <taxon>Bacteroidota</taxon>
        <taxon>Chitinophagia</taxon>
        <taxon>Chitinophagales</taxon>
        <taxon>Chitinophagaceae</taxon>
        <taxon>Parafilimonas</taxon>
    </lineage>
</organism>
<evidence type="ECO:0000256" key="1">
    <source>
        <dbReference type="ARBA" id="ARBA00000439"/>
    </source>
</evidence>
<dbReference type="InterPro" id="IPR013783">
    <property type="entry name" value="Ig-like_fold"/>
</dbReference>
<feature type="compositionally biased region" description="Polar residues" evidence="12">
    <location>
        <begin position="1"/>
        <end position="22"/>
    </location>
</feature>
<proteinExistence type="inferred from homology"/>
<dbReference type="AlphaFoldDB" id="A0A1I5UT66"/>
<dbReference type="SUPFAM" id="SSF49452">
    <property type="entry name" value="Starch-binding domain-like"/>
    <property type="match status" value="2"/>
</dbReference>
<dbReference type="GO" id="GO:0005737">
    <property type="term" value="C:cytoplasm"/>
    <property type="evidence" value="ECO:0007669"/>
    <property type="project" value="UniProtKB-SubCell"/>
</dbReference>
<evidence type="ECO:0000256" key="11">
    <source>
        <dbReference type="ARBA" id="ARBA00031501"/>
    </source>
</evidence>
<evidence type="ECO:0000256" key="12">
    <source>
        <dbReference type="SAM" id="MobiDB-lite"/>
    </source>
</evidence>
<evidence type="ECO:0000259" key="13">
    <source>
        <dbReference type="PROSITE" id="PS51166"/>
    </source>
</evidence>
<evidence type="ECO:0000256" key="7">
    <source>
        <dbReference type="ARBA" id="ARBA00022676"/>
    </source>
</evidence>
<dbReference type="GO" id="GO:0004134">
    <property type="term" value="F:4-alpha-glucanotransferase activity"/>
    <property type="evidence" value="ECO:0007669"/>
    <property type="project" value="UniProtKB-EC"/>
</dbReference>
<dbReference type="RefSeq" id="WP_245751295.1">
    <property type="nucleotide sequence ID" value="NZ_FOXQ01000004.1"/>
</dbReference>
<evidence type="ECO:0000256" key="4">
    <source>
        <dbReference type="ARBA" id="ARBA00012560"/>
    </source>
</evidence>
<dbReference type="Proteomes" id="UP000199031">
    <property type="component" value="Unassembled WGS sequence"/>
</dbReference>
<dbReference type="SMART" id="SM01065">
    <property type="entry name" value="CBM_2"/>
    <property type="match status" value="2"/>
</dbReference>
<evidence type="ECO:0000256" key="3">
    <source>
        <dbReference type="ARBA" id="ARBA00005684"/>
    </source>
</evidence>
<dbReference type="GO" id="GO:0005975">
    <property type="term" value="P:carbohydrate metabolic process"/>
    <property type="evidence" value="ECO:0007669"/>
    <property type="project" value="InterPro"/>
</dbReference>
<dbReference type="Pfam" id="PF00686">
    <property type="entry name" value="CBM_20"/>
    <property type="match status" value="1"/>
</dbReference>
<sequence length="995" mass="114761">METGQQKNDKQQSAVSINNLEENPSAPKAVKKSAEKKAKSAGPKKAAKQAAGNKPKAAVKKSAPKKASAIVETKEKAPKKVAKSVKKTAATKIIFQLKFHTKPGQLLFVTGNHPIFGNENIADALPLQYLNEETWASTVDIDTASVPEQGIQYNYILKNEDGSVMYDWGNDKTLMPGLFKYEEVLIADSWNFAGYYDNAFYTEPFQNVLLKNNYTEIKIKEPKKFTHQFRIKAPLLKKGETICLLGSAEETGKWTAETPVLLSRKAGEDFHSVSLNLANIDFPLIYKYGVYDTINKKFLRYEDGKNRILFQAHAAAKNKISIINDGFIILPDNTWKGAGVSIPVFSLRSKSSWGVGEFADIKLLVDWAKKTGLQLIQVLPVNDTNATGTWSDSYPYAAISAFALHPMYINLDTLAAKKNKKLLDAAKEERLALNEKDTVDYEAVNNLKWKLLKEIYALQKKETFASAAFKAFYKKNQHWLAPYSAFCYYRDLYNTSDFNNWPSNKIFNADEVTKLFDSAKTADAVLLHCFIQYHLHLQLQEATAYAHENGIIIKGDIPIGIYRYGADAWQHPDLFNMHLQSGAPPDDFAVKGQNWGFPTYNWQKMEADHFAWWRQRFEQMSYYFDAFRIDHILGFFRIWSIPMHAVEGIMGHFEPCIPVHVHEFHQRNIWFDYVRYTKPYITDQLLYDEVGDEAAHFKQTYLKANDDGTYSLLDEYATQRKVEEHFTAFETAEPDIWVKQKLFDLISNVILFEAEGTNGQQFHFRFSIEATKSFQYLDQHKQNQLKELYIDYFFRRQDEFWRKEALKKLPALKRSTNMLICGEDLGLVPGSVPEVMKQLGLLSLEIQRMPKQVDREFSHPDDAPYLSVVTPSTHDMSTIRGWWEEDRAKTQRFYNYQLGQWGEAPYFCEPWINRAVIMQHLYSPAMWSIFQLQDILGMSEELRRQNPNEERINVPAIPKHYWRYRMHLLLEDLLIADVFNAELHGNIEACNRTVE</sequence>
<keyword evidence="8 14" id="KW-0808">Transferase</keyword>
<dbReference type="STRING" id="1465490.SAMN05444277_10427"/>
<dbReference type="PROSITE" id="PS51166">
    <property type="entry name" value="CBM20"/>
    <property type="match status" value="2"/>
</dbReference>
<feature type="compositionally biased region" description="Low complexity" evidence="12">
    <location>
        <begin position="40"/>
        <end position="56"/>
    </location>
</feature>
<dbReference type="InterPro" id="IPR013784">
    <property type="entry name" value="Carb-bd-like_fold"/>
</dbReference>
<dbReference type="InterPro" id="IPR017853">
    <property type="entry name" value="GH"/>
</dbReference>
<dbReference type="PANTHER" id="PTHR32518">
    <property type="match status" value="1"/>
</dbReference>
<evidence type="ECO:0000256" key="10">
    <source>
        <dbReference type="ARBA" id="ARBA00031423"/>
    </source>
</evidence>
<dbReference type="PANTHER" id="PTHR32518:SF3">
    <property type="entry name" value="4-ALPHA-GLUCANOTRANSFERASE"/>
    <property type="match status" value="1"/>
</dbReference>
<evidence type="ECO:0000256" key="9">
    <source>
        <dbReference type="ARBA" id="ARBA00023277"/>
    </source>
</evidence>
<dbReference type="Gene3D" id="2.60.40.10">
    <property type="entry name" value="Immunoglobulins"/>
    <property type="match status" value="2"/>
</dbReference>
<keyword evidence="6" id="KW-0963">Cytoplasm</keyword>
<evidence type="ECO:0000256" key="8">
    <source>
        <dbReference type="ARBA" id="ARBA00022679"/>
    </source>
</evidence>
<evidence type="ECO:0000256" key="2">
    <source>
        <dbReference type="ARBA" id="ARBA00004496"/>
    </source>
</evidence>
<keyword evidence="15" id="KW-1185">Reference proteome</keyword>
<dbReference type="SUPFAM" id="SSF51445">
    <property type="entry name" value="(Trans)glycosidases"/>
    <property type="match status" value="1"/>
</dbReference>
<comment type="catalytic activity">
    <reaction evidence="1">
        <text>Transfers a segment of a (1-&gt;4)-alpha-D-glucan to a new position in an acceptor, which may be glucose or a (1-&gt;4)-alpha-D-glucan.</text>
        <dbReference type="EC" id="2.4.1.25"/>
    </reaction>
</comment>
<dbReference type="InterPro" id="IPR002044">
    <property type="entry name" value="CBM20"/>
</dbReference>
<dbReference type="Pfam" id="PF02446">
    <property type="entry name" value="Glyco_hydro_77"/>
    <property type="match status" value="1"/>
</dbReference>
<keyword evidence="9" id="KW-0119">Carbohydrate metabolism</keyword>
<evidence type="ECO:0000256" key="5">
    <source>
        <dbReference type="ARBA" id="ARBA00020295"/>
    </source>
</evidence>
<dbReference type="InterPro" id="IPR003385">
    <property type="entry name" value="Glyco_hydro_77"/>
</dbReference>
<feature type="region of interest" description="Disordered" evidence="12">
    <location>
        <begin position="1"/>
        <end position="69"/>
    </location>
</feature>
<feature type="domain" description="CBM20" evidence="13">
    <location>
        <begin position="85"/>
        <end position="192"/>
    </location>
</feature>
<accession>A0A1I5UT66</accession>
<evidence type="ECO:0000313" key="14">
    <source>
        <dbReference type="EMBL" id="SFP98392.1"/>
    </source>
</evidence>
<keyword evidence="7" id="KW-0328">Glycosyltransferase</keyword>
<dbReference type="EMBL" id="FOXQ01000004">
    <property type="protein sequence ID" value="SFP98392.1"/>
    <property type="molecule type" value="Genomic_DNA"/>
</dbReference>
<evidence type="ECO:0000256" key="6">
    <source>
        <dbReference type="ARBA" id="ARBA00022490"/>
    </source>
</evidence>
<evidence type="ECO:0000313" key="15">
    <source>
        <dbReference type="Proteomes" id="UP000199031"/>
    </source>
</evidence>
<reference evidence="14 15" key="1">
    <citation type="submission" date="2016-10" db="EMBL/GenBank/DDBJ databases">
        <authorList>
            <person name="de Groot N.N."/>
        </authorList>
    </citation>
    <scope>NUCLEOTIDE SEQUENCE [LARGE SCALE GENOMIC DNA]</scope>
    <source>
        <strain evidence="14 15">DSM 28286</strain>
    </source>
</reference>
<name>A0A1I5UT66_9BACT</name>
<feature type="domain" description="CBM20" evidence="13">
    <location>
        <begin position="219"/>
        <end position="337"/>
    </location>
</feature>
<comment type="subcellular location">
    <subcellularLocation>
        <location evidence="2">Cytoplasm</location>
    </subcellularLocation>
</comment>
<dbReference type="Gene3D" id="3.20.20.80">
    <property type="entry name" value="Glycosidases"/>
    <property type="match status" value="2"/>
</dbReference>
<dbReference type="GO" id="GO:2001070">
    <property type="term" value="F:starch binding"/>
    <property type="evidence" value="ECO:0007669"/>
    <property type="project" value="InterPro"/>
</dbReference>
<comment type="similarity">
    <text evidence="3">Belongs to the disproportionating enzyme family.</text>
</comment>
<protein>
    <recommendedName>
        <fullName evidence="5">4-alpha-glucanotransferase</fullName>
        <ecNumber evidence="4">2.4.1.25</ecNumber>
    </recommendedName>
    <alternativeName>
        <fullName evidence="10">Amylomaltase</fullName>
    </alternativeName>
    <alternativeName>
        <fullName evidence="11">Disproportionating enzyme</fullName>
    </alternativeName>
</protein>